<accession>A0A1J4QFK8</accession>
<dbReference type="PROSITE" id="PS51724">
    <property type="entry name" value="SPOR"/>
    <property type="match status" value="1"/>
</dbReference>
<dbReference type="GO" id="GO:0042834">
    <property type="term" value="F:peptidoglycan binding"/>
    <property type="evidence" value="ECO:0007669"/>
    <property type="project" value="InterPro"/>
</dbReference>
<comment type="caution">
    <text evidence="4">The sequence shown here is derived from an EMBL/GenBank/DDBJ whole genome shotgun (WGS) entry which is preliminary data.</text>
</comment>
<organism evidence="4 5">
    <name type="scientific">Oceanisphaera psychrotolerans</name>
    <dbReference type="NCBI Taxonomy" id="1414654"/>
    <lineage>
        <taxon>Bacteria</taxon>
        <taxon>Pseudomonadati</taxon>
        <taxon>Pseudomonadota</taxon>
        <taxon>Gammaproteobacteria</taxon>
        <taxon>Aeromonadales</taxon>
        <taxon>Aeromonadaceae</taxon>
        <taxon>Oceanisphaera</taxon>
    </lineage>
</organism>
<evidence type="ECO:0000313" key="5">
    <source>
        <dbReference type="Proteomes" id="UP000243073"/>
    </source>
</evidence>
<dbReference type="Proteomes" id="UP000243073">
    <property type="component" value="Unassembled WGS sequence"/>
</dbReference>
<name>A0A1J4QFK8_9GAMM</name>
<evidence type="ECO:0000256" key="2">
    <source>
        <dbReference type="SAM" id="Phobius"/>
    </source>
</evidence>
<dbReference type="Gene3D" id="3.30.70.1070">
    <property type="entry name" value="Sporulation related repeat"/>
    <property type="match status" value="1"/>
</dbReference>
<dbReference type="Pfam" id="PF05036">
    <property type="entry name" value="SPOR"/>
    <property type="match status" value="1"/>
</dbReference>
<keyword evidence="2" id="KW-1133">Transmembrane helix</keyword>
<evidence type="ECO:0000256" key="1">
    <source>
        <dbReference type="SAM" id="MobiDB-lite"/>
    </source>
</evidence>
<evidence type="ECO:0000313" key="4">
    <source>
        <dbReference type="EMBL" id="OIN12280.1"/>
    </source>
</evidence>
<evidence type="ECO:0000259" key="3">
    <source>
        <dbReference type="PROSITE" id="PS51724"/>
    </source>
</evidence>
<keyword evidence="2" id="KW-0472">Membrane</keyword>
<reference evidence="4 5" key="1">
    <citation type="submission" date="2016-07" db="EMBL/GenBank/DDBJ databases">
        <title>Draft Genome Sequence of Oceanisphaera psychrotolerans, isolated from coastal sediment samples.</title>
        <authorList>
            <person name="Zhuo S."/>
            <person name="Ruan Z."/>
        </authorList>
    </citation>
    <scope>NUCLEOTIDE SEQUENCE [LARGE SCALE GENOMIC DNA]</scope>
    <source>
        <strain evidence="4 5">LAM-WHM-ZC</strain>
    </source>
</reference>
<dbReference type="OrthoDB" id="6189127at2"/>
<gene>
    <name evidence="4" type="ORF">BFR47_00880</name>
</gene>
<keyword evidence="5" id="KW-1185">Reference proteome</keyword>
<feature type="region of interest" description="Disordered" evidence="1">
    <location>
        <begin position="294"/>
        <end position="313"/>
    </location>
</feature>
<sequence length="447" mass="48908">MTETVNLSFSSQEQLLTRLLHLSRLDTDFILLTGPEGAGKSHLAALLLEETGLMRPTLLDAEVLDTDVSFRDALLGTWFPGAVFDADDALPDSMARLLPNSLHKRLLVVDNAEWLTDELLQELTQLYLALPVSARPFMMLLGSASWAGQIRRQLDEPLASQVVEVEVPPLTAADKDELWQALGYESPPAASHEIQYPGDAIGMMEPQMKTQDYRQLFEQKSVKILLTALILVVLLIIIVRLLSGSEAPAPELAQPFESDPALVLPEPVVSDGITTPALSPSQGDSLVREWPAESLPETPSINTGVAETPDDSDKERVVIEDKVVSKLMQRKSDTRPAAAPAVSPVSSGDTDLSPLSALMQKSPEHYTLQLMAGRDRAALGKLASRHTLTPAWIYPRSINGQPWFILVFGDFDSPEQARRAIGVLSAELQAAKPWPKPFAQVQKEVKP</sequence>
<feature type="compositionally biased region" description="Low complexity" evidence="1">
    <location>
        <begin position="336"/>
        <end position="347"/>
    </location>
</feature>
<dbReference type="InterPro" id="IPR049945">
    <property type="entry name" value="AAA_22"/>
</dbReference>
<dbReference type="EMBL" id="MDKE01000011">
    <property type="protein sequence ID" value="OIN12280.1"/>
    <property type="molecule type" value="Genomic_DNA"/>
</dbReference>
<feature type="domain" description="SPOR" evidence="3">
    <location>
        <begin position="360"/>
        <end position="437"/>
    </location>
</feature>
<proteinExistence type="predicted"/>
<feature type="region of interest" description="Disordered" evidence="1">
    <location>
        <begin position="329"/>
        <end position="352"/>
    </location>
</feature>
<dbReference type="InterPro" id="IPR007730">
    <property type="entry name" value="SPOR-like_dom"/>
</dbReference>
<dbReference type="InterPro" id="IPR036680">
    <property type="entry name" value="SPOR-like_sf"/>
</dbReference>
<protein>
    <recommendedName>
        <fullName evidence="3">SPOR domain-containing protein</fullName>
    </recommendedName>
</protein>
<feature type="transmembrane region" description="Helical" evidence="2">
    <location>
        <begin position="224"/>
        <end position="242"/>
    </location>
</feature>
<dbReference type="AlphaFoldDB" id="A0A1J4QFK8"/>
<dbReference type="STRING" id="1414654.BFR47_00880"/>
<dbReference type="InterPro" id="IPR027417">
    <property type="entry name" value="P-loop_NTPase"/>
</dbReference>
<keyword evidence="2" id="KW-0812">Transmembrane</keyword>
<dbReference type="Pfam" id="PF13401">
    <property type="entry name" value="AAA_22"/>
    <property type="match status" value="1"/>
</dbReference>
<dbReference type="GO" id="GO:0016887">
    <property type="term" value="F:ATP hydrolysis activity"/>
    <property type="evidence" value="ECO:0007669"/>
    <property type="project" value="InterPro"/>
</dbReference>
<dbReference type="SUPFAM" id="SSF52540">
    <property type="entry name" value="P-loop containing nucleoside triphosphate hydrolases"/>
    <property type="match status" value="1"/>
</dbReference>
<dbReference type="RefSeq" id="WP_071472055.1">
    <property type="nucleotide sequence ID" value="NZ_MDKE01000011.1"/>
</dbReference>